<organism evidence="2 3">
    <name type="scientific">Brevibacillus formosus</name>
    <dbReference type="NCBI Taxonomy" id="54913"/>
    <lineage>
        <taxon>Bacteria</taxon>
        <taxon>Bacillati</taxon>
        <taxon>Bacillota</taxon>
        <taxon>Bacilli</taxon>
        <taxon>Bacillales</taxon>
        <taxon>Paenibacillaceae</taxon>
        <taxon>Brevibacillus</taxon>
    </lineage>
</organism>
<dbReference type="KEGG" id="bfm:BP422_27790"/>
<dbReference type="AlphaFoldDB" id="A0A220MQB2"/>
<feature type="transmembrane region" description="Helical" evidence="1">
    <location>
        <begin position="101"/>
        <end position="125"/>
    </location>
</feature>
<gene>
    <name evidence="2" type="ORF">BP422_27790</name>
</gene>
<accession>A0A220MQB2</accession>
<dbReference type="RefSeq" id="WP_088910463.1">
    <property type="nucleotide sequence ID" value="NZ_CP018145.1"/>
</dbReference>
<reference evidence="2 3" key="1">
    <citation type="submission" date="2016-11" db="EMBL/GenBank/DDBJ databases">
        <authorList>
            <person name="Jaros S."/>
            <person name="Januszkiewicz K."/>
            <person name="Wedrychowicz H."/>
        </authorList>
    </citation>
    <scope>NUCLEOTIDE SEQUENCE [LARGE SCALE GENOMIC DNA]</scope>
    <source>
        <strain evidence="2 3">NF2</strain>
    </source>
</reference>
<sequence length="256" mass="29196">MHYLLIPLFGVPVLVGVLAAIFQKPPFWKKWGLTIASAVLIYGGCFAANVYWQVKYGIPVLPTESDLEVFLYFCILLVFVCILLYIGFLITMRKQFWKMNLVFLCTAFGLFSLFAAAFLGMGPFLKKAEYVIVVQKAKDQWKEAKMDNEKPIDLALVYSRQECTKNCAGYPYSSLILVRNQSDQPLEIDLKLRLKNKSGTVLKEVEAVPLKLSSGEITEVWTGDSYAKHDFWARASVVTDERVADLEYQYSILDRR</sequence>
<proteinExistence type="predicted"/>
<feature type="transmembrane region" description="Helical" evidence="1">
    <location>
        <begin position="69"/>
        <end position="89"/>
    </location>
</feature>
<dbReference type="EMBL" id="CP018145">
    <property type="protein sequence ID" value="ASJ56985.1"/>
    <property type="molecule type" value="Genomic_DNA"/>
</dbReference>
<keyword evidence="1" id="KW-1133">Transmembrane helix</keyword>
<evidence type="ECO:0000313" key="3">
    <source>
        <dbReference type="Proteomes" id="UP000197781"/>
    </source>
</evidence>
<feature type="transmembrane region" description="Helical" evidence="1">
    <location>
        <begin position="6"/>
        <end position="22"/>
    </location>
</feature>
<evidence type="ECO:0000256" key="1">
    <source>
        <dbReference type="SAM" id="Phobius"/>
    </source>
</evidence>
<feature type="transmembrane region" description="Helical" evidence="1">
    <location>
        <begin position="34"/>
        <end position="54"/>
    </location>
</feature>
<dbReference type="Proteomes" id="UP000197781">
    <property type="component" value="Chromosome"/>
</dbReference>
<keyword evidence="1" id="KW-0812">Transmembrane</keyword>
<protein>
    <submittedName>
        <fullName evidence="2">Uncharacterized protein</fullName>
    </submittedName>
</protein>
<evidence type="ECO:0000313" key="2">
    <source>
        <dbReference type="EMBL" id="ASJ56985.1"/>
    </source>
</evidence>
<keyword evidence="1" id="KW-0472">Membrane</keyword>
<name>A0A220MQB2_9BACL</name>